<dbReference type="InterPro" id="IPR058532">
    <property type="entry name" value="YjbR/MT2646/Rv2570-like"/>
</dbReference>
<dbReference type="RefSeq" id="WP_310029867.1">
    <property type="nucleotide sequence ID" value="NZ_JAVDRL010000003.1"/>
</dbReference>
<dbReference type="InterPro" id="IPR038056">
    <property type="entry name" value="YjbR-like_sf"/>
</dbReference>
<dbReference type="EMBL" id="JAVDRL010000003">
    <property type="protein sequence ID" value="MDR6530340.1"/>
    <property type="molecule type" value="Genomic_DNA"/>
</dbReference>
<gene>
    <name evidence="1" type="ORF">J2800_001076</name>
</gene>
<dbReference type="Proteomes" id="UP001262754">
    <property type="component" value="Unassembled WGS sequence"/>
</dbReference>
<name>A0ABU1MWW2_9CAUL</name>
<evidence type="ECO:0000313" key="1">
    <source>
        <dbReference type="EMBL" id="MDR6530340.1"/>
    </source>
</evidence>
<accession>A0ABU1MWW2</accession>
<organism evidence="1 2">
    <name type="scientific">Caulobacter rhizosphaerae</name>
    <dbReference type="NCBI Taxonomy" id="2010972"/>
    <lineage>
        <taxon>Bacteria</taxon>
        <taxon>Pseudomonadati</taxon>
        <taxon>Pseudomonadota</taxon>
        <taxon>Alphaproteobacteria</taxon>
        <taxon>Caulobacterales</taxon>
        <taxon>Caulobacteraceae</taxon>
        <taxon>Caulobacter</taxon>
    </lineage>
</organism>
<sequence length="114" mass="12996">MTFEDVRAFAFKLPGVADGTAYGHPCLKAHGKFLTRVWDDGDTLVCPGVGFDERELLIEAEPETFFVTDHYKNYPYILIRLSRVEAGTVERLIERRWRATAPRKLLKAHDAETA</sequence>
<proteinExistence type="predicted"/>
<keyword evidence="2" id="KW-1185">Reference proteome</keyword>
<reference evidence="1 2" key="1">
    <citation type="submission" date="2023-07" db="EMBL/GenBank/DDBJ databases">
        <title>Sorghum-associated microbial communities from plants grown in Nebraska, USA.</title>
        <authorList>
            <person name="Schachtman D."/>
        </authorList>
    </citation>
    <scope>NUCLEOTIDE SEQUENCE [LARGE SCALE GENOMIC DNA]</scope>
    <source>
        <strain evidence="1 2">DS2154</strain>
    </source>
</reference>
<dbReference type="Pfam" id="PF04237">
    <property type="entry name" value="YjbR"/>
    <property type="match status" value="1"/>
</dbReference>
<evidence type="ECO:0000313" key="2">
    <source>
        <dbReference type="Proteomes" id="UP001262754"/>
    </source>
</evidence>
<dbReference type="SUPFAM" id="SSF142906">
    <property type="entry name" value="YjbR-like"/>
    <property type="match status" value="1"/>
</dbReference>
<evidence type="ECO:0008006" key="3">
    <source>
        <dbReference type="Google" id="ProtNLM"/>
    </source>
</evidence>
<comment type="caution">
    <text evidence="1">The sequence shown here is derived from an EMBL/GenBank/DDBJ whole genome shotgun (WGS) entry which is preliminary data.</text>
</comment>
<protein>
    <recommendedName>
        <fullName evidence="3">MmcQ/YjbR family DNA-binding protein</fullName>
    </recommendedName>
</protein>